<sequence>MKRSLIAVAATGLAITLVAAAPVGEPTSADSAAAPVADARLLASLDDATIVAIFDAANTADIETGQLAAQRGQSPEVREFGAMIARDHAAVRQMGRDLAKKLGVTPTPPANDAAPAAHATAMRELRAARGAAFDLAFLRHEVAFHQSVIDAINSTLLPAIQNAELRELVTKVAPAFEAHRLAAATLEQKLAGARR</sequence>
<dbReference type="Proteomes" id="UP001229955">
    <property type="component" value="Chromosome"/>
</dbReference>
<dbReference type="Gene3D" id="1.20.1260.10">
    <property type="match status" value="1"/>
</dbReference>
<keyword evidence="1" id="KW-0732">Signal</keyword>
<reference evidence="3" key="1">
    <citation type="submission" date="2023-07" db="EMBL/GenBank/DDBJ databases">
        <authorList>
            <person name="Haufschild T."/>
            <person name="Kallscheuer N."/>
            <person name="Hammer J."/>
            <person name="Kohn T."/>
            <person name="Kabuu M."/>
            <person name="Jogler M."/>
            <person name="Wohfarth N."/>
            <person name="Heuer A."/>
            <person name="Rohde M."/>
            <person name="van Teeseling M.C.F."/>
            <person name="Jogler C."/>
        </authorList>
    </citation>
    <scope>NUCLEOTIDE SEQUENCE</scope>
    <source>
        <strain evidence="3">Strain 138</strain>
        <strain evidence="4">Strain 318</strain>
    </source>
</reference>
<name>A0AA49Q628_9BACT</name>
<dbReference type="EMBL" id="CP130613">
    <property type="protein sequence ID" value="WKW16298.1"/>
    <property type="molecule type" value="Genomic_DNA"/>
</dbReference>
<dbReference type="EMBL" id="CP130612">
    <property type="protein sequence ID" value="WKW13391.1"/>
    <property type="molecule type" value="Genomic_DNA"/>
</dbReference>
<accession>A0AA49Q628</accession>
<evidence type="ECO:0000313" key="4">
    <source>
        <dbReference type="EMBL" id="WKW16298.1"/>
    </source>
</evidence>
<keyword evidence="5" id="KW-1185">Reference proteome</keyword>
<dbReference type="PANTHER" id="PTHR38593:SF1">
    <property type="entry name" value="BLR2558 PROTEIN"/>
    <property type="match status" value="1"/>
</dbReference>
<proteinExistence type="predicted"/>
<dbReference type="InterPro" id="IPR012347">
    <property type="entry name" value="Ferritin-like"/>
</dbReference>
<evidence type="ECO:0000256" key="1">
    <source>
        <dbReference type="SAM" id="SignalP"/>
    </source>
</evidence>
<feature type="chain" id="PRO_5041334351" evidence="1">
    <location>
        <begin position="21"/>
        <end position="195"/>
    </location>
</feature>
<organism evidence="3">
    <name type="scientific">Pseudogemmatithrix spongiicola</name>
    <dbReference type="NCBI Taxonomy" id="3062599"/>
    <lineage>
        <taxon>Bacteria</taxon>
        <taxon>Pseudomonadati</taxon>
        <taxon>Gemmatimonadota</taxon>
        <taxon>Gemmatimonadia</taxon>
        <taxon>Gemmatimonadales</taxon>
        <taxon>Gemmatimonadaceae</taxon>
        <taxon>Pseudogemmatithrix</taxon>
    </lineage>
</organism>
<dbReference type="PANTHER" id="PTHR38593">
    <property type="entry name" value="BLR2558 PROTEIN"/>
    <property type="match status" value="1"/>
</dbReference>
<dbReference type="InterPro" id="IPR025419">
    <property type="entry name" value="DUF4142"/>
</dbReference>
<feature type="signal peptide" evidence="1">
    <location>
        <begin position="1"/>
        <end position="20"/>
    </location>
</feature>
<evidence type="ECO:0000313" key="3">
    <source>
        <dbReference type="EMBL" id="WKW13391.1"/>
    </source>
</evidence>
<evidence type="ECO:0000313" key="5">
    <source>
        <dbReference type="Proteomes" id="UP001229955"/>
    </source>
</evidence>
<dbReference type="Pfam" id="PF13628">
    <property type="entry name" value="DUF4142"/>
    <property type="match status" value="1"/>
</dbReference>
<gene>
    <name evidence="3" type="ORF">Strain138_002710</name>
    <name evidence="4" type="ORF">Strain318_002710</name>
</gene>
<dbReference type="RefSeq" id="WP_367886248.1">
    <property type="nucleotide sequence ID" value="NZ_CP130612.1"/>
</dbReference>
<accession>A0AA49K2T4</accession>
<dbReference type="KEGG" id="pspc:Strain318_002710"/>
<dbReference type="AlphaFoldDB" id="A0AA49Q628"/>
<feature type="domain" description="DUF4142" evidence="2">
    <location>
        <begin position="46"/>
        <end position="186"/>
    </location>
</feature>
<protein>
    <submittedName>
        <fullName evidence="3">DUF4142 domain-containing protein</fullName>
    </submittedName>
</protein>
<evidence type="ECO:0000259" key="2">
    <source>
        <dbReference type="Pfam" id="PF13628"/>
    </source>
</evidence>